<dbReference type="Gene3D" id="1.20.1250.20">
    <property type="entry name" value="MFS general substrate transporter like domains"/>
    <property type="match status" value="2"/>
</dbReference>
<dbReference type="Proteomes" id="UP000549616">
    <property type="component" value="Unassembled WGS sequence"/>
</dbReference>
<dbReference type="InterPro" id="IPR011701">
    <property type="entry name" value="MFS"/>
</dbReference>
<evidence type="ECO:0000256" key="2">
    <source>
        <dbReference type="ARBA" id="ARBA00022448"/>
    </source>
</evidence>
<dbReference type="PANTHER" id="PTHR42718">
    <property type="entry name" value="MAJOR FACILITATOR SUPERFAMILY MULTIDRUG TRANSPORTER MFSC"/>
    <property type="match status" value="1"/>
</dbReference>
<evidence type="ECO:0000256" key="7">
    <source>
        <dbReference type="SAM" id="SignalP"/>
    </source>
</evidence>
<gene>
    <name evidence="9" type="ORF">HNR02_004826</name>
</gene>
<evidence type="ECO:0000313" key="10">
    <source>
        <dbReference type="Proteomes" id="UP000549616"/>
    </source>
</evidence>
<dbReference type="PROSITE" id="PS50850">
    <property type="entry name" value="MFS"/>
    <property type="match status" value="1"/>
</dbReference>
<keyword evidence="10" id="KW-1185">Reference proteome</keyword>
<evidence type="ECO:0000256" key="5">
    <source>
        <dbReference type="ARBA" id="ARBA00023136"/>
    </source>
</evidence>
<feature type="transmembrane region" description="Helical" evidence="6">
    <location>
        <begin position="310"/>
        <end position="330"/>
    </location>
</feature>
<comment type="caution">
    <text evidence="9">The sequence shown here is derived from an EMBL/GenBank/DDBJ whole genome shotgun (WGS) entry which is preliminary data.</text>
</comment>
<evidence type="ECO:0000256" key="3">
    <source>
        <dbReference type="ARBA" id="ARBA00022692"/>
    </source>
</evidence>
<dbReference type="GO" id="GO:0022857">
    <property type="term" value="F:transmembrane transporter activity"/>
    <property type="evidence" value="ECO:0007669"/>
    <property type="project" value="InterPro"/>
</dbReference>
<proteinExistence type="predicted"/>
<feature type="transmembrane region" description="Helical" evidence="6">
    <location>
        <begin position="285"/>
        <end position="303"/>
    </location>
</feature>
<feature type="signal peptide" evidence="7">
    <location>
        <begin position="1"/>
        <end position="20"/>
    </location>
</feature>
<dbReference type="Pfam" id="PF07690">
    <property type="entry name" value="MFS_1"/>
    <property type="match status" value="2"/>
</dbReference>
<evidence type="ECO:0000259" key="8">
    <source>
        <dbReference type="PROSITE" id="PS50850"/>
    </source>
</evidence>
<evidence type="ECO:0000256" key="6">
    <source>
        <dbReference type="SAM" id="Phobius"/>
    </source>
</evidence>
<feature type="transmembrane region" description="Helical" evidence="6">
    <location>
        <begin position="72"/>
        <end position="91"/>
    </location>
</feature>
<dbReference type="EMBL" id="JACCFK010000001">
    <property type="protein sequence ID" value="NYI91503.1"/>
    <property type="molecule type" value="Genomic_DNA"/>
</dbReference>
<dbReference type="RefSeq" id="WP_179775382.1">
    <property type="nucleotide sequence ID" value="NZ_JACCFK010000001.1"/>
</dbReference>
<evidence type="ECO:0000256" key="1">
    <source>
        <dbReference type="ARBA" id="ARBA00004651"/>
    </source>
</evidence>
<keyword evidence="5 6" id="KW-0472">Membrane</keyword>
<feature type="chain" id="PRO_5038372835" evidence="7">
    <location>
        <begin position="21"/>
        <end position="429"/>
    </location>
</feature>
<feature type="transmembrane region" description="Helical" evidence="6">
    <location>
        <begin position="336"/>
        <end position="359"/>
    </location>
</feature>
<name>A0A853B861_9PSEU</name>
<keyword evidence="7" id="KW-0732">Signal</keyword>
<feature type="transmembrane region" description="Helical" evidence="6">
    <location>
        <begin position="160"/>
        <end position="179"/>
    </location>
</feature>
<protein>
    <submittedName>
        <fullName evidence="9">MFS family permease</fullName>
    </submittedName>
</protein>
<dbReference type="AlphaFoldDB" id="A0A853B861"/>
<feature type="transmembrane region" description="Helical" evidence="6">
    <location>
        <begin position="399"/>
        <end position="419"/>
    </location>
</feature>
<keyword evidence="4 6" id="KW-1133">Transmembrane helix</keyword>
<keyword evidence="2" id="KW-0813">Transport</keyword>
<reference evidence="9 10" key="1">
    <citation type="submission" date="2020-07" db="EMBL/GenBank/DDBJ databases">
        <title>Sequencing the genomes of 1000 actinobacteria strains.</title>
        <authorList>
            <person name="Klenk H.-P."/>
        </authorList>
    </citation>
    <scope>NUCLEOTIDE SEQUENCE [LARGE SCALE GENOMIC DNA]</scope>
    <source>
        <strain evidence="9 10">DSM 104006</strain>
    </source>
</reference>
<feature type="transmembrane region" description="Helical" evidence="6">
    <location>
        <begin position="191"/>
        <end position="208"/>
    </location>
</feature>
<dbReference type="GO" id="GO:0005886">
    <property type="term" value="C:plasma membrane"/>
    <property type="evidence" value="ECO:0007669"/>
    <property type="project" value="UniProtKB-SubCell"/>
</dbReference>
<keyword evidence="3 6" id="KW-0812">Transmembrane</keyword>
<comment type="subcellular location">
    <subcellularLocation>
        <location evidence="1">Cell membrane</location>
        <topology evidence="1">Multi-pass membrane protein</topology>
    </subcellularLocation>
</comment>
<organism evidence="9 10">
    <name type="scientific">Amycolatopsis endophytica</name>
    <dbReference type="NCBI Taxonomy" id="860233"/>
    <lineage>
        <taxon>Bacteria</taxon>
        <taxon>Bacillati</taxon>
        <taxon>Actinomycetota</taxon>
        <taxon>Actinomycetes</taxon>
        <taxon>Pseudonocardiales</taxon>
        <taxon>Pseudonocardiaceae</taxon>
        <taxon>Amycolatopsis</taxon>
    </lineage>
</organism>
<evidence type="ECO:0000256" key="4">
    <source>
        <dbReference type="ARBA" id="ARBA00022989"/>
    </source>
</evidence>
<evidence type="ECO:0000313" key="9">
    <source>
        <dbReference type="EMBL" id="NYI91503.1"/>
    </source>
</evidence>
<feature type="transmembrane region" description="Helical" evidence="6">
    <location>
        <begin position="214"/>
        <end position="236"/>
    </location>
</feature>
<feature type="transmembrane region" description="Helical" evidence="6">
    <location>
        <begin position="129"/>
        <end position="148"/>
    </location>
</feature>
<dbReference type="PANTHER" id="PTHR42718:SF9">
    <property type="entry name" value="MAJOR FACILITATOR SUPERFAMILY MULTIDRUG TRANSPORTER MFSC"/>
    <property type="match status" value="1"/>
</dbReference>
<sequence length="429" mass="42464">MTTRLTVAAVLVAAFAVSTAQTIVIAALPAFSREFGVSATAAPWALTAFMLAAAVATPIAGRLGDLFGYRRIALGCLGCFVVGLLLCALAGSFPLLLAGRAIAGLAAGVFPLAFGLVRRAAPPERLPGLIALLSAMFGIGGSAGMLAAGPLLGSFGTDALFWPLLALGLVALVLMALLPAGETRSGGRIDFAGAALLGGALAGLLLGISQARAWGAGPAVGVFAVTAGLFAAFAAVELRTPGPLVDLRLLGRRAMAVTNAATTVIGAAMFGVITLVPHLVAEDRIVIALLPMVVAMLVATPLAPRLGGRVAVRAGAALGIVSCVALAFAHDVLWQIGVAGLFLGAGYGLAFAAFGTLVVDAVEPHQTGVATGVNTIARTAGGAIGAQLAAVLITGGGYGLAFTVFAVIAAVALTVTTALPRRAPALTPA</sequence>
<dbReference type="InterPro" id="IPR020846">
    <property type="entry name" value="MFS_dom"/>
</dbReference>
<feature type="transmembrane region" description="Helical" evidence="6">
    <location>
        <begin position="42"/>
        <end position="60"/>
    </location>
</feature>
<feature type="transmembrane region" description="Helical" evidence="6">
    <location>
        <begin position="257"/>
        <end position="279"/>
    </location>
</feature>
<accession>A0A853B861</accession>
<feature type="domain" description="Major facilitator superfamily (MFS) profile" evidence="8">
    <location>
        <begin position="6"/>
        <end position="424"/>
    </location>
</feature>
<dbReference type="SUPFAM" id="SSF103473">
    <property type="entry name" value="MFS general substrate transporter"/>
    <property type="match status" value="1"/>
</dbReference>
<dbReference type="InterPro" id="IPR036259">
    <property type="entry name" value="MFS_trans_sf"/>
</dbReference>